<evidence type="ECO:0000313" key="2">
    <source>
        <dbReference type="Proteomes" id="UP000800038"/>
    </source>
</evidence>
<sequence>MDSCASRRVGSSSCFSSCFFSSFSSCSRISEALLRLCDCNGVALSALLPFSILVNERAELSSACWLAQPIKL</sequence>
<evidence type="ECO:0000313" key="1">
    <source>
        <dbReference type="EMBL" id="KAF1938394.1"/>
    </source>
</evidence>
<organism evidence="1 2">
    <name type="scientific">Clathrospora elynae</name>
    <dbReference type="NCBI Taxonomy" id="706981"/>
    <lineage>
        <taxon>Eukaryota</taxon>
        <taxon>Fungi</taxon>
        <taxon>Dikarya</taxon>
        <taxon>Ascomycota</taxon>
        <taxon>Pezizomycotina</taxon>
        <taxon>Dothideomycetes</taxon>
        <taxon>Pleosporomycetidae</taxon>
        <taxon>Pleosporales</taxon>
        <taxon>Diademaceae</taxon>
        <taxon>Clathrospora</taxon>
    </lineage>
</organism>
<proteinExistence type="predicted"/>
<dbReference type="Proteomes" id="UP000800038">
    <property type="component" value="Unassembled WGS sequence"/>
</dbReference>
<dbReference type="PROSITE" id="PS51257">
    <property type="entry name" value="PROKAR_LIPOPROTEIN"/>
    <property type="match status" value="1"/>
</dbReference>
<protein>
    <submittedName>
        <fullName evidence="1">Uncharacterized protein</fullName>
    </submittedName>
</protein>
<dbReference type="EMBL" id="ML976106">
    <property type="protein sequence ID" value="KAF1938394.1"/>
    <property type="molecule type" value="Genomic_DNA"/>
</dbReference>
<gene>
    <name evidence="1" type="ORF">EJ02DRAFT_26931</name>
</gene>
<reference evidence="1" key="1">
    <citation type="journal article" date="2020" name="Stud. Mycol.">
        <title>101 Dothideomycetes genomes: a test case for predicting lifestyles and emergence of pathogens.</title>
        <authorList>
            <person name="Haridas S."/>
            <person name="Albert R."/>
            <person name="Binder M."/>
            <person name="Bloem J."/>
            <person name="Labutti K."/>
            <person name="Salamov A."/>
            <person name="Andreopoulos B."/>
            <person name="Baker S."/>
            <person name="Barry K."/>
            <person name="Bills G."/>
            <person name="Bluhm B."/>
            <person name="Cannon C."/>
            <person name="Castanera R."/>
            <person name="Culley D."/>
            <person name="Daum C."/>
            <person name="Ezra D."/>
            <person name="Gonzalez J."/>
            <person name="Henrissat B."/>
            <person name="Kuo A."/>
            <person name="Liang C."/>
            <person name="Lipzen A."/>
            <person name="Lutzoni F."/>
            <person name="Magnuson J."/>
            <person name="Mondo S."/>
            <person name="Nolan M."/>
            <person name="Ohm R."/>
            <person name="Pangilinan J."/>
            <person name="Park H.-J."/>
            <person name="Ramirez L."/>
            <person name="Alfaro M."/>
            <person name="Sun H."/>
            <person name="Tritt A."/>
            <person name="Yoshinaga Y."/>
            <person name="Zwiers L.-H."/>
            <person name="Turgeon B."/>
            <person name="Goodwin S."/>
            <person name="Spatafora J."/>
            <person name="Crous P."/>
            <person name="Grigoriev I."/>
        </authorList>
    </citation>
    <scope>NUCLEOTIDE SEQUENCE</scope>
    <source>
        <strain evidence="1">CBS 161.51</strain>
    </source>
</reference>
<keyword evidence="2" id="KW-1185">Reference proteome</keyword>
<dbReference type="AlphaFoldDB" id="A0A6A5SFF2"/>
<accession>A0A6A5SFF2</accession>
<name>A0A6A5SFF2_9PLEO</name>